<dbReference type="GO" id="GO:0015658">
    <property type="term" value="F:branched-chain amino acid transmembrane transporter activity"/>
    <property type="evidence" value="ECO:0007669"/>
    <property type="project" value="InterPro"/>
</dbReference>
<evidence type="ECO:0000256" key="2">
    <source>
        <dbReference type="ARBA" id="ARBA00022475"/>
    </source>
</evidence>
<feature type="transmembrane region" description="Helical" evidence="6">
    <location>
        <begin position="224"/>
        <end position="245"/>
    </location>
</feature>
<evidence type="ECO:0000256" key="4">
    <source>
        <dbReference type="ARBA" id="ARBA00022989"/>
    </source>
</evidence>
<comment type="subcellular location">
    <subcellularLocation>
        <location evidence="1">Cell inner membrane</location>
        <topology evidence="1">Multi-pass membrane protein</topology>
    </subcellularLocation>
</comment>
<evidence type="ECO:0000313" key="8">
    <source>
        <dbReference type="Proteomes" id="UP000294887"/>
    </source>
</evidence>
<dbReference type="Pfam" id="PF02653">
    <property type="entry name" value="BPD_transp_2"/>
    <property type="match status" value="1"/>
</dbReference>
<evidence type="ECO:0000256" key="6">
    <source>
        <dbReference type="SAM" id="Phobius"/>
    </source>
</evidence>
<proteinExistence type="predicted"/>
<dbReference type="PANTHER" id="PTHR30482">
    <property type="entry name" value="HIGH-AFFINITY BRANCHED-CHAIN AMINO ACID TRANSPORT SYSTEM PERMEASE"/>
    <property type="match status" value="1"/>
</dbReference>
<dbReference type="AlphaFoldDB" id="A0A4R1F658"/>
<accession>A0A4R1F658</accession>
<organism evidence="7 8">
    <name type="scientific">Cocleimonas flava</name>
    <dbReference type="NCBI Taxonomy" id="634765"/>
    <lineage>
        <taxon>Bacteria</taxon>
        <taxon>Pseudomonadati</taxon>
        <taxon>Pseudomonadota</taxon>
        <taxon>Gammaproteobacteria</taxon>
        <taxon>Thiotrichales</taxon>
        <taxon>Thiotrichaceae</taxon>
        <taxon>Cocleimonas</taxon>
    </lineage>
</organism>
<feature type="transmembrane region" description="Helical" evidence="6">
    <location>
        <begin position="39"/>
        <end position="59"/>
    </location>
</feature>
<feature type="transmembrane region" description="Helical" evidence="6">
    <location>
        <begin position="177"/>
        <end position="198"/>
    </location>
</feature>
<evidence type="ECO:0000313" key="7">
    <source>
        <dbReference type="EMBL" id="TCJ87348.1"/>
    </source>
</evidence>
<feature type="transmembrane region" description="Helical" evidence="6">
    <location>
        <begin position="104"/>
        <end position="124"/>
    </location>
</feature>
<feature type="transmembrane region" description="Helical" evidence="6">
    <location>
        <begin position="265"/>
        <end position="289"/>
    </location>
</feature>
<dbReference type="PANTHER" id="PTHR30482:SF17">
    <property type="entry name" value="ABC TRANSPORTER ATP-BINDING PROTEIN"/>
    <property type="match status" value="1"/>
</dbReference>
<gene>
    <name evidence="7" type="ORF">EV695_1858</name>
</gene>
<feature type="transmembrane region" description="Helical" evidence="6">
    <location>
        <begin position="301"/>
        <end position="321"/>
    </location>
</feature>
<dbReference type="InterPro" id="IPR001851">
    <property type="entry name" value="ABC_transp_permease"/>
</dbReference>
<keyword evidence="3 6" id="KW-0812">Transmembrane</keyword>
<feature type="transmembrane region" description="Helical" evidence="6">
    <location>
        <begin position="14"/>
        <end position="33"/>
    </location>
</feature>
<evidence type="ECO:0000256" key="1">
    <source>
        <dbReference type="ARBA" id="ARBA00004429"/>
    </source>
</evidence>
<keyword evidence="8" id="KW-1185">Reference proteome</keyword>
<dbReference type="RefSeq" id="WP_131905635.1">
    <property type="nucleotide sequence ID" value="NZ_BAAAFU010000004.1"/>
</dbReference>
<dbReference type="Proteomes" id="UP000294887">
    <property type="component" value="Unassembled WGS sequence"/>
</dbReference>
<dbReference type="CDD" id="cd06581">
    <property type="entry name" value="TM_PBP1_LivM_like"/>
    <property type="match status" value="1"/>
</dbReference>
<feature type="transmembrane region" description="Helical" evidence="6">
    <location>
        <begin position="66"/>
        <end position="84"/>
    </location>
</feature>
<keyword evidence="4 6" id="KW-1133">Transmembrane helix</keyword>
<sequence>MLNSTHQKGFKEKALNLIILGLIFVTALVTYWLDQGYYVNLVSRVVIFAIAGVGLNLALGYGGMVSLGHAAFFGIGGYIAGISAMHFSESTSFIAGLDSTNQMLTIWLFVIIICALLALFIGLISLRTSGVYFIMITLAFAQMVYYFAISWPDYGGEDGLLISSRNQFLGNDTDNELVFFLICFTVLLLTVFLSSRIIRSRFGTALQVARMNDVRLATVGIRPYPIKLTAFVISAVITGIAGALFADLNRFVSPDMLSWQMSGEIIIFILLGGVGRLSGPILGATLFVLLETFIGGYTEHWKLFLGLVLLIVVLYANGGLMKMVVGEKQHD</sequence>
<evidence type="ECO:0000256" key="3">
    <source>
        <dbReference type="ARBA" id="ARBA00022692"/>
    </source>
</evidence>
<feature type="transmembrane region" description="Helical" evidence="6">
    <location>
        <begin position="131"/>
        <end position="151"/>
    </location>
</feature>
<name>A0A4R1F658_9GAMM</name>
<evidence type="ECO:0000256" key="5">
    <source>
        <dbReference type="ARBA" id="ARBA00023136"/>
    </source>
</evidence>
<reference evidence="7 8" key="1">
    <citation type="submission" date="2019-03" db="EMBL/GenBank/DDBJ databases">
        <title>Genomic Encyclopedia of Type Strains, Phase IV (KMG-IV): sequencing the most valuable type-strain genomes for metagenomic binning, comparative biology and taxonomic classification.</title>
        <authorList>
            <person name="Goeker M."/>
        </authorList>
    </citation>
    <scope>NUCLEOTIDE SEQUENCE [LARGE SCALE GENOMIC DNA]</scope>
    <source>
        <strain evidence="7 8">DSM 24830</strain>
    </source>
</reference>
<comment type="caution">
    <text evidence="7">The sequence shown here is derived from an EMBL/GenBank/DDBJ whole genome shotgun (WGS) entry which is preliminary data.</text>
</comment>
<dbReference type="OrthoDB" id="9034298at2"/>
<keyword evidence="5 6" id="KW-0472">Membrane</keyword>
<dbReference type="EMBL" id="SMFQ01000003">
    <property type="protein sequence ID" value="TCJ87348.1"/>
    <property type="molecule type" value="Genomic_DNA"/>
</dbReference>
<protein>
    <submittedName>
        <fullName evidence="7">Amino acid/amide ABC transporter membrane protein 2 (HAAT family)</fullName>
    </submittedName>
</protein>
<dbReference type="GO" id="GO:0005886">
    <property type="term" value="C:plasma membrane"/>
    <property type="evidence" value="ECO:0007669"/>
    <property type="project" value="UniProtKB-SubCell"/>
</dbReference>
<keyword evidence="2" id="KW-1003">Cell membrane</keyword>
<dbReference type="InterPro" id="IPR043428">
    <property type="entry name" value="LivM-like"/>
</dbReference>